<gene>
    <name evidence="3" type="ORF">FNZ23_07060</name>
</gene>
<reference evidence="3 4" key="1">
    <citation type="submission" date="2019-07" db="EMBL/GenBank/DDBJ databases">
        <title>Draft genome for Streptomyces benahoarensis MZ03-48.</title>
        <authorList>
            <person name="Gonzalez-Pimentel J.L."/>
        </authorList>
    </citation>
    <scope>NUCLEOTIDE SEQUENCE [LARGE SCALE GENOMIC DNA]</scope>
    <source>
        <strain evidence="3 4">MZ03-48</strain>
    </source>
</reference>
<protein>
    <recommendedName>
        <fullName evidence="2">Novel STAND NTPase 5 domain-containing protein</fullName>
    </recommendedName>
</protein>
<evidence type="ECO:0000313" key="4">
    <source>
        <dbReference type="Proteomes" id="UP000320888"/>
    </source>
</evidence>
<keyword evidence="4" id="KW-1185">Reference proteome</keyword>
<name>A0A553ZNC0_9ACTN</name>
<evidence type="ECO:0000256" key="1">
    <source>
        <dbReference type="SAM" id="MobiDB-lite"/>
    </source>
</evidence>
<dbReference type="EMBL" id="VKLS01000048">
    <property type="protein sequence ID" value="TSB42967.1"/>
    <property type="molecule type" value="Genomic_DNA"/>
</dbReference>
<dbReference type="InterPro" id="IPR057574">
    <property type="entry name" value="nSTAND_NTPase5_dom"/>
</dbReference>
<evidence type="ECO:0000313" key="3">
    <source>
        <dbReference type="EMBL" id="TSB42967.1"/>
    </source>
</evidence>
<dbReference type="Gene3D" id="3.40.50.300">
    <property type="entry name" value="P-loop containing nucleotide triphosphate hydrolases"/>
    <property type="match status" value="1"/>
</dbReference>
<comment type="caution">
    <text evidence="3">The sequence shown here is derived from an EMBL/GenBank/DDBJ whole genome shotgun (WGS) entry which is preliminary data.</text>
</comment>
<accession>A0A553ZNC0</accession>
<evidence type="ECO:0000259" key="2">
    <source>
        <dbReference type="Pfam" id="PF25199"/>
    </source>
</evidence>
<dbReference type="OrthoDB" id="4217949at2"/>
<dbReference type="AlphaFoldDB" id="A0A553ZNC0"/>
<feature type="domain" description="Novel STAND NTPase 5" evidence="2">
    <location>
        <begin position="607"/>
        <end position="744"/>
    </location>
</feature>
<dbReference type="RefSeq" id="WP_143941685.1">
    <property type="nucleotide sequence ID" value="NZ_VKLS01000048.1"/>
</dbReference>
<dbReference type="SUPFAM" id="SSF52540">
    <property type="entry name" value="P-loop containing nucleoside triphosphate hydrolases"/>
    <property type="match status" value="1"/>
</dbReference>
<organism evidence="3 4">
    <name type="scientific">Streptomyces benahoarensis</name>
    <dbReference type="NCBI Taxonomy" id="2595054"/>
    <lineage>
        <taxon>Bacteria</taxon>
        <taxon>Bacillati</taxon>
        <taxon>Actinomycetota</taxon>
        <taxon>Actinomycetes</taxon>
        <taxon>Kitasatosporales</taxon>
        <taxon>Streptomycetaceae</taxon>
        <taxon>Streptomyces</taxon>
    </lineage>
</organism>
<proteinExistence type="predicted"/>
<dbReference type="InterPro" id="IPR027417">
    <property type="entry name" value="P-loop_NTPase"/>
</dbReference>
<feature type="region of interest" description="Disordered" evidence="1">
    <location>
        <begin position="279"/>
        <end position="314"/>
    </location>
</feature>
<sequence length="1128" mass="123641">MTTDMGAVFHLLCFTPLVHHESALETVQSVHAKGDRMDGILVLGSSAGEPRPVTRSATKDFLETVMLECLEAGADRFPPVTTVPGRHDISRLGPGRGMLTKALTRYWGDTERGLWRGDEQDIVEAIRDIPFAEFVEWAGKFENSPQWRQGVLPGEGSVTLGTSAGTLGIVAANTVFRMAVPDGTADLATCTLGQLDSAVGGDYLRWADTNDLTLMVAGHSAVVPESLTPALPKTVLLASDGESTRSGSAARWLVTPRGTTRQHRLLRVEITAAGAPKVRDLAAPPAEQPVPLPSPRRAGNRLGPAGRTEPESYDQQTAVEEFYQQIGTGRVILVAVSGVHGDGSLIDTDELTRQLTQEVYGVVPDPAPATSEIWNTALAELGSRTVGRYVAQLCGADQESTTAALRILQAPWRRIYDFTATDVFSSLLERDPRTAETNTFVNALVRKPAAGNATVEAVAMHGNPTAPDALDFTLPADDGFSPRALWFRKLKAELLTHPTVFMAASPSSRSLWNALALTQPQSGAEHFPRFLISGPGTPADRARIRQAGLTHIQVPPHEFAVQKLRPGLEILQQGKRRLADIRVGARRSSGIKLVSSLVDTAPTGSVEFLKGQDPTWGDVKDGFAVKLSITDRIRAGARPAADGRRRIVLVEGRAGSGKTTALMQYAYALHQAGRTVAWIDREATDPLRNLKAQALSMSADAFFVDDVDIFGSLGASLLRDLSNGGKALIVAAIRTTRSDELDVTFQSQRVSADEPLKDEDLGHIVDVLHRHGLPGILKRQKLRPEKIDKLRELCDRNLLAAMIQVVTGKRFEDKVESEYHQLATEQAAVYATVCVFESAIVFKKRGIELEDLLQIVSGRSAPEPSVSRAINRLVDRRILTLAPDGTVRCRQRTIADTVVETVLKKDPTRLAVIIEFLLRFYAQYAADIRDNDDPYRRILIRLLSHSLMVSLRLRPAQVREIYSTVHELLQDNFHYWLQRGEYELERGDLGIAENHLETAQGCEGGATDHFVLTAWSAIRLRRSTESPVDGGLRDRAWEAIGVLEDVTRRHGGASPHSFSVIARRGTEWVEACEVSLSAGQVEDTLRRILAVVEAGRRFCKDNHEFMRIADEFGPKLNRLLERNQGIPL</sequence>
<dbReference type="Proteomes" id="UP000320888">
    <property type="component" value="Unassembled WGS sequence"/>
</dbReference>
<dbReference type="Pfam" id="PF25199">
    <property type="entry name" value="nSTAND_NTPase5"/>
    <property type="match status" value="1"/>
</dbReference>